<feature type="domain" description="DUF4140" evidence="2">
    <location>
        <begin position="15"/>
        <end position="111"/>
    </location>
</feature>
<protein>
    <submittedName>
        <fullName evidence="3">DUF4139 domain-containing protein</fullName>
    </submittedName>
</protein>
<name>A0ABN2IDI6_9ACTN</name>
<dbReference type="Pfam" id="PF13600">
    <property type="entry name" value="DUF4140"/>
    <property type="match status" value="1"/>
</dbReference>
<feature type="domain" description="DUF4139" evidence="1">
    <location>
        <begin position="209"/>
        <end position="523"/>
    </location>
</feature>
<accession>A0ABN2IDI6</accession>
<dbReference type="Proteomes" id="UP001500618">
    <property type="component" value="Unassembled WGS sequence"/>
</dbReference>
<dbReference type="Pfam" id="PF13598">
    <property type="entry name" value="DUF4139"/>
    <property type="match status" value="1"/>
</dbReference>
<evidence type="ECO:0000313" key="4">
    <source>
        <dbReference type="Proteomes" id="UP001500618"/>
    </source>
</evidence>
<reference evidence="3 4" key="1">
    <citation type="journal article" date="2019" name="Int. J. Syst. Evol. Microbiol.">
        <title>The Global Catalogue of Microorganisms (GCM) 10K type strain sequencing project: providing services to taxonomists for standard genome sequencing and annotation.</title>
        <authorList>
            <consortium name="The Broad Institute Genomics Platform"/>
            <consortium name="The Broad Institute Genome Sequencing Center for Infectious Disease"/>
            <person name="Wu L."/>
            <person name="Ma J."/>
        </authorList>
    </citation>
    <scope>NUCLEOTIDE SEQUENCE [LARGE SCALE GENOMIC DNA]</scope>
    <source>
        <strain evidence="3 4">JCM 14718</strain>
    </source>
</reference>
<dbReference type="InterPro" id="IPR037291">
    <property type="entry name" value="DUF4139"/>
</dbReference>
<gene>
    <name evidence="3" type="ORF">GCM10009765_60530</name>
</gene>
<comment type="caution">
    <text evidence="3">The sequence shown here is derived from an EMBL/GenBank/DDBJ whole genome shotgun (WGS) entry which is preliminary data.</text>
</comment>
<dbReference type="EMBL" id="BAAANY010000026">
    <property type="protein sequence ID" value="GAA1703025.1"/>
    <property type="molecule type" value="Genomic_DNA"/>
</dbReference>
<dbReference type="PANTHER" id="PTHR31005">
    <property type="entry name" value="DUF4139 DOMAIN-CONTAINING PROTEIN"/>
    <property type="match status" value="1"/>
</dbReference>
<evidence type="ECO:0000313" key="3">
    <source>
        <dbReference type="EMBL" id="GAA1703025.1"/>
    </source>
</evidence>
<sequence>MTRVTTQLTAPIVAVTVYPGQARITRRGRTDLTPGTQTVTVGSLPWDLHSDSVRVSGRGSATVQGVDIRTERHTRTPDAAVADLTAQRRDLETGLAELADFDRVEGDRIEYLQTLSRRGGREYAGAVASGAAPAERAIEWGQTIAASLTTALATRRELVEQRRLVQEELDRLIREISARIQPQVPDRREVAIELEVTALAGDEPAPVELEISYLVDGAHWDSAYDLRLADSALTMTWFGLISQNTGEDWPECELRLSTARPAIAVHVPELDPWYLAKYEPPVMRPQMMAARGGPMTASLPAPQAMAYGATSDAMAGAPEITSEIATVEQGATATTYTPRRPIAVPADGTSHRATVATLDLPVRLDHVTVPLRGSEAFLRATATNSSEHAILPGHAALFHEAEYVGSTELPPWAPGEEVELALGIDDRVRVERELVRRSVGKAAIGGTERREVSYKITVGNYGPALANLTVQDQAPVSRDPAITVRDVTCRPRETDRTELGVLTWKIELQPGAKTEIVVGFRVDVGKGVQLVGWRE</sequence>
<dbReference type="NCBIfam" id="TIGR02231">
    <property type="entry name" value="mucoidy inhibitor MuiA family protein"/>
    <property type="match status" value="1"/>
</dbReference>
<proteinExistence type="predicted"/>
<dbReference type="PANTHER" id="PTHR31005:SF8">
    <property type="entry name" value="DUF4139 DOMAIN-CONTAINING PROTEIN"/>
    <property type="match status" value="1"/>
</dbReference>
<evidence type="ECO:0000259" key="2">
    <source>
        <dbReference type="Pfam" id="PF13600"/>
    </source>
</evidence>
<evidence type="ECO:0000259" key="1">
    <source>
        <dbReference type="Pfam" id="PF13598"/>
    </source>
</evidence>
<organism evidence="3 4">
    <name type="scientific">Fodinicola feengrottensis</name>
    <dbReference type="NCBI Taxonomy" id="435914"/>
    <lineage>
        <taxon>Bacteria</taxon>
        <taxon>Bacillati</taxon>
        <taxon>Actinomycetota</taxon>
        <taxon>Actinomycetes</taxon>
        <taxon>Mycobacteriales</taxon>
        <taxon>Fodinicola</taxon>
    </lineage>
</organism>
<dbReference type="InterPro" id="IPR025554">
    <property type="entry name" value="DUF4140"/>
</dbReference>
<keyword evidence="4" id="KW-1185">Reference proteome</keyword>
<dbReference type="InterPro" id="IPR011935">
    <property type="entry name" value="CHP02231"/>
</dbReference>